<keyword evidence="8 13" id="KW-0406">Ion transport</keyword>
<accession>A0A914V533</accession>
<keyword evidence="3 13" id="KW-0813">Transport</keyword>
<feature type="transmembrane region" description="Helical" evidence="14">
    <location>
        <begin position="44"/>
        <end position="68"/>
    </location>
</feature>
<keyword evidence="5 13" id="KW-0812">Transmembrane</keyword>
<evidence type="ECO:0000256" key="3">
    <source>
        <dbReference type="ARBA" id="ARBA00022448"/>
    </source>
</evidence>
<keyword evidence="12 13" id="KW-0407">Ion channel</keyword>
<evidence type="ECO:0000256" key="14">
    <source>
        <dbReference type="SAM" id="Phobius"/>
    </source>
</evidence>
<dbReference type="GO" id="GO:0005886">
    <property type="term" value="C:plasma membrane"/>
    <property type="evidence" value="ECO:0007669"/>
    <property type="project" value="TreeGrafter"/>
</dbReference>
<keyword evidence="7" id="KW-0915">Sodium</keyword>
<evidence type="ECO:0000256" key="7">
    <source>
        <dbReference type="ARBA" id="ARBA00023053"/>
    </source>
</evidence>
<comment type="subcellular location">
    <subcellularLocation>
        <location evidence="1">Membrane</location>
        <topology evidence="1">Multi-pass membrane protein</topology>
    </subcellularLocation>
</comment>
<keyword evidence="15" id="KW-1185">Reference proteome</keyword>
<evidence type="ECO:0000256" key="8">
    <source>
        <dbReference type="ARBA" id="ARBA00023065"/>
    </source>
</evidence>
<evidence type="ECO:0000256" key="1">
    <source>
        <dbReference type="ARBA" id="ARBA00004141"/>
    </source>
</evidence>
<keyword evidence="10" id="KW-0325">Glycoprotein</keyword>
<comment type="similarity">
    <text evidence="2 13">Belongs to the amiloride-sensitive sodium channel (TC 1.A.6) family.</text>
</comment>
<name>A0A914V533_9BILA</name>
<organism evidence="15 16">
    <name type="scientific">Plectus sambesii</name>
    <dbReference type="NCBI Taxonomy" id="2011161"/>
    <lineage>
        <taxon>Eukaryota</taxon>
        <taxon>Metazoa</taxon>
        <taxon>Ecdysozoa</taxon>
        <taxon>Nematoda</taxon>
        <taxon>Chromadorea</taxon>
        <taxon>Plectida</taxon>
        <taxon>Plectina</taxon>
        <taxon>Plectoidea</taxon>
        <taxon>Plectidae</taxon>
        <taxon>Plectus</taxon>
    </lineage>
</organism>
<dbReference type="AlphaFoldDB" id="A0A914V533"/>
<keyword evidence="6 14" id="KW-1133">Transmembrane helix</keyword>
<proteinExistence type="inferred from homology"/>
<keyword evidence="9 14" id="KW-0472">Membrane</keyword>
<keyword evidence="11 13" id="KW-0739">Sodium transport</keyword>
<dbReference type="InterPro" id="IPR001873">
    <property type="entry name" value="ENaC"/>
</dbReference>
<reference evidence="16" key="1">
    <citation type="submission" date="2022-11" db="UniProtKB">
        <authorList>
            <consortium name="WormBaseParasite"/>
        </authorList>
    </citation>
    <scope>IDENTIFICATION</scope>
</reference>
<evidence type="ECO:0000313" key="16">
    <source>
        <dbReference type="WBParaSite" id="PSAMB.scaffold1528size30433.g13548.t1"/>
    </source>
</evidence>
<protein>
    <submittedName>
        <fullName evidence="16">Uncharacterized protein</fullName>
    </submittedName>
</protein>
<evidence type="ECO:0000256" key="4">
    <source>
        <dbReference type="ARBA" id="ARBA00022461"/>
    </source>
</evidence>
<evidence type="ECO:0000256" key="13">
    <source>
        <dbReference type="RuleBase" id="RU000679"/>
    </source>
</evidence>
<dbReference type="WBParaSite" id="PSAMB.scaffold1528size30433.g13548.t1">
    <property type="protein sequence ID" value="PSAMB.scaffold1528size30433.g13548.t1"/>
    <property type="gene ID" value="PSAMB.scaffold1528size30433.g13548"/>
</dbReference>
<evidence type="ECO:0000256" key="9">
    <source>
        <dbReference type="ARBA" id="ARBA00023136"/>
    </source>
</evidence>
<evidence type="ECO:0000256" key="11">
    <source>
        <dbReference type="ARBA" id="ARBA00023201"/>
    </source>
</evidence>
<evidence type="ECO:0000313" key="15">
    <source>
        <dbReference type="Proteomes" id="UP000887566"/>
    </source>
</evidence>
<evidence type="ECO:0000256" key="5">
    <source>
        <dbReference type="ARBA" id="ARBA00022692"/>
    </source>
</evidence>
<evidence type="ECO:0000256" key="2">
    <source>
        <dbReference type="ARBA" id="ARBA00007193"/>
    </source>
</evidence>
<dbReference type="Pfam" id="PF00858">
    <property type="entry name" value="ASC"/>
    <property type="match status" value="1"/>
</dbReference>
<evidence type="ECO:0000256" key="6">
    <source>
        <dbReference type="ARBA" id="ARBA00022989"/>
    </source>
</evidence>
<dbReference type="GO" id="GO:0015280">
    <property type="term" value="F:ligand-gated sodium channel activity"/>
    <property type="evidence" value="ECO:0007669"/>
    <property type="project" value="TreeGrafter"/>
</dbReference>
<evidence type="ECO:0000256" key="12">
    <source>
        <dbReference type="ARBA" id="ARBA00023303"/>
    </source>
</evidence>
<evidence type="ECO:0000256" key="10">
    <source>
        <dbReference type="ARBA" id="ARBA00023180"/>
    </source>
</evidence>
<dbReference type="PANTHER" id="PTHR11690">
    <property type="entry name" value="AMILORIDE-SENSITIVE SODIUM CHANNEL-RELATED"/>
    <property type="match status" value="1"/>
</dbReference>
<keyword evidence="4 13" id="KW-0894">Sodium channel</keyword>
<sequence>MTADVDAAGKRTNRSEIFGAWCKATTTHGVADAYGDDLKYGRKFFFCLIFIMLTIAIFQIYILISAFAAAPHFDSSIIAYQEDYMLFPNVTVCNQNRVNATKLIELGITGENIHSIEHLFLSQLVGYMFPNFDTGAQEWMRVKEIFDATNRSQLKDPNELLRYLGHSCEETLLHCYMNQEIFDCCSKAEAIINGEHGLCWVVPVPVDINIGEPVQYVP</sequence>
<dbReference type="Proteomes" id="UP000887566">
    <property type="component" value="Unplaced"/>
</dbReference>